<accession>A0AA95NLX8</accession>
<dbReference type="Proteomes" id="UP001177769">
    <property type="component" value="Chromosome"/>
</dbReference>
<name>A0AA95NLX8_9BURK</name>
<dbReference type="EMBL" id="CP116346">
    <property type="protein sequence ID" value="WIT13636.1"/>
    <property type="molecule type" value="Genomic_DNA"/>
</dbReference>
<evidence type="ECO:0000313" key="3">
    <source>
        <dbReference type="Proteomes" id="UP001177769"/>
    </source>
</evidence>
<dbReference type="Gene3D" id="3.40.710.10">
    <property type="entry name" value="DD-peptidase/beta-lactamase superfamily"/>
    <property type="match status" value="1"/>
</dbReference>
<evidence type="ECO:0000259" key="1">
    <source>
        <dbReference type="Pfam" id="PF00144"/>
    </source>
</evidence>
<organism evidence="2 3">
    <name type="scientific">Paucibacter sediminis</name>
    <dbReference type="NCBI Taxonomy" id="3019553"/>
    <lineage>
        <taxon>Bacteria</taxon>
        <taxon>Pseudomonadati</taxon>
        <taxon>Pseudomonadota</taxon>
        <taxon>Betaproteobacteria</taxon>
        <taxon>Burkholderiales</taxon>
        <taxon>Sphaerotilaceae</taxon>
        <taxon>Roseateles</taxon>
    </lineage>
</organism>
<dbReference type="PANTHER" id="PTHR43283">
    <property type="entry name" value="BETA-LACTAMASE-RELATED"/>
    <property type="match status" value="1"/>
</dbReference>
<dbReference type="RefSeq" id="WP_285234756.1">
    <property type="nucleotide sequence ID" value="NZ_CP116346.1"/>
</dbReference>
<keyword evidence="3" id="KW-1185">Reference proteome</keyword>
<dbReference type="PANTHER" id="PTHR43283:SF3">
    <property type="entry name" value="BETA-LACTAMASE FAMILY PROTEIN (AFU_ORTHOLOGUE AFUA_5G07500)"/>
    <property type="match status" value="1"/>
</dbReference>
<sequence>MSRQLAAADLTRRRILLGGMLAAPLRGHGARAADTASLGDTVRALVQDPRQPLLSAAGLLMRDGEIVQQAQAGWARLAPAQAVSEHTLYRVASVSKLVVAVAVMRMVERGQLALDTDVGQYLDFRPRHPAHPGQPITLRLLLSHRSGLSDALGTRFADGQALRRSLRDPAAWLPQAPGRFFSYCNLAFGLIATVMEAVSGQRFDLLMDELLLAPLGIVGGFNAASLPAEAQRRLASLCRRRGAQWLPQADDAAAGPAAPPAELGQYQPGSNGTLFAPQGGLRISLPGLARMLQLLLDQGRFEGQVLLQPATVATMLNEHWRHAPSLANGDDFGGLFQAWGLGLQHFIDRSGPGYGDRLRRSGGLQAWGHVGDAYGLRAGFFFNPAQRWGMMYVINGLPDDPDTHPGRYSAFDRWEEPLLQALSAALPMPKG</sequence>
<protein>
    <submittedName>
        <fullName evidence="2">Serine hydrolase</fullName>
    </submittedName>
</protein>
<dbReference type="InterPro" id="IPR001466">
    <property type="entry name" value="Beta-lactam-related"/>
</dbReference>
<feature type="domain" description="Beta-lactamase-related" evidence="1">
    <location>
        <begin position="52"/>
        <end position="407"/>
    </location>
</feature>
<gene>
    <name evidence="2" type="ORF">PFX98_08465</name>
</gene>
<dbReference type="InterPro" id="IPR050789">
    <property type="entry name" value="Diverse_Enzym_Activities"/>
</dbReference>
<dbReference type="SUPFAM" id="SSF56601">
    <property type="entry name" value="beta-lactamase/transpeptidase-like"/>
    <property type="match status" value="1"/>
</dbReference>
<dbReference type="KEGG" id="pais:PFX98_08465"/>
<dbReference type="AlphaFoldDB" id="A0AA95NLX8"/>
<dbReference type="InterPro" id="IPR012338">
    <property type="entry name" value="Beta-lactam/transpept-like"/>
</dbReference>
<proteinExistence type="predicted"/>
<dbReference type="Pfam" id="PF00144">
    <property type="entry name" value="Beta-lactamase"/>
    <property type="match status" value="1"/>
</dbReference>
<reference evidence="2" key="1">
    <citation type="submission" date="2023-01" db="EMBL/GenBank/DDBJ databases">
        <title>Whole genome sequence of Paucibacter sp. S2-9 isolated from pond sediment.</title>
        <authorList>
            <person name="Jung J.Y."/>
        </authorList>
    </citation>
    <scope>NUCLEOTIDE SEQUENCE</scope>
    <source>
        <strain evidence="2">S2-9</strain>
    </source>
</reference>
<dbReference type="GO" id="GO:0016787">
    <property type="term" value="F:hydrolase activity"/>
    <property type="evidence" value="ECO:0007669"/>
    <property type="project" value="UniProtKB-KW"/>
</dbReference>
<keyword evidence="2" id="KW-0378">Hydrolase</keyword>
<evidence type="ECO:0000313" key="2">
    <source>
        <dbReference type="EMBL" id="WIT13636.1"/>
    </source>
</evidence>